<evidence type="ECO:0000313" key="1">
    <source>
        <dbReference type="EMBL" id="SCV06055.1"/>
    </source>
</evidence>
<dbReference type="Proteomes" id="UP000189911">
    <property type="component" value="Chromosome H"/>
</dbReference>
<dbReference type="PANTHER" id="PTHR17985">
    <property type="entry name" value="SER/THR-RICH PROTEIN T10 IN DGCR REGION"/>
    <property type="match status" value="1"/>
</dbReference>
<evidence type="ECO:0000313" key="2">
    <source>
        <dbReference type="Proteomes" id="UP000189911"/>
    </source>
</evidence>
<organism evidence="1 2">
    <name type="scientific">Lachancea nothofagi CBS 11611</name>
    <dbReference type="NCBI Taxonomy" id="1266666"/>
    <lineage>
        <taxon>Eukaryota</taxon>
        <taxon>Fungi</taxon>
        <taxon>Dikarya</taxon>
        <taxon>Ascomycota</taxon>
        <taxon>Saccharomycotina</taxon>
        <taxon>Saccharomycetes</taxon>
        <taxon>Saccharomycetales</taxon>
        <taxon>Saccharomycetaceae</taxon>
        <taxon>Lachancea</taxon>
    </lineage>
</organism>
<gene>
    <name evidence="1" type="ORF">LANO_0H21110G</name>
</gene>
<proteinExistence type="predicted"/>
<dbReference type="AlphaFoldDB" id="A0A1G4KNC3"/>
<dbReference type="Pfam" id="PF05742">
    <property type="entry name" value="TANGO2"/>
    <property type="match status" value="1"/>
</dbReference>
<dbReference type="GO" id="GO:0005794">
    <property type="term" value="C:Golgi apparatus"/>
    <property type="evidence" value="ECO:0007669"/>
    <property type="project" value="TreeGrafter"/>
</dbReference>
<accession>A0A1G4KNC3</accession>
<dbReference type="PANTHER" id="PTHR17985:SF8">
    <property type="entry name" value="TRANSPORT AND GOLGI ORGANIZATION PROTEIN 2 HOMOLOG"/>
    <property type="match status" value="1"/>
</dbReference>
<reference evidence="2" key="1">
    <citation type="submission" date="2016-03" db="EMBL/GenBank/DDBJ databases">
        <authorList>
            <person name="Devillers Hugo."/>
        </authorList>
    </citation>
    <scope>NUCLEOTIDE SEQUENCE [LARGE SCALE GENOMIC DNA]</scope>
</reference>
<dbReference type="InterPro" id="IPR008551">
    <property type="entry name" value="TANGO2"/>
</dbReference>
<sequence>MCILLASSAHPKYSLILISNRDEFFERKTQHTCLQKDQSILCPLDMAVGNDGIPKRGTWCGINKNGKIAFVLNLRHNRPQEANLCNPGFSRGSVPTRFLADPGPFSEWCTFDKFASKYPPIRNGNLNLFIGDCKTQQFTAMDSFGLSRPVLAPEDPNLVISNDFIDSTTKWPKIEVAEKLLHNLIHEYQDAAEDELVTKCLELASHCQCESPKVFESDQLTNSNIFVAPVEIPCGAKIGATLPCGTYYGTRSQIVVLVARKEPIVTFVEQVLHDADEDATKYSPSNPKERINFKLTLDSPF</sequence>
<dbReference type="GO" id="GO:0007030">
    <property type="term" value="P:Golgi organization"/>
    <property type="evidence" value="ECO:0007669"/>
    <property type="project" value="TreeGrafter"/>
</dbReference>
<dbReference type="EMBL" id="LT598447">
    <property type="protein sequence ID" value="SCV06055.1"/>
    <property type="molecule type" value="Genomic_DNA"/>
</dbReference>
<dbReference type="OrthoDB" id="191601at2759"/>
<name>A0A1G4KNC3_9SACH</name>
<protein>
    <submittedName>
        <fullName evidence="1">LANO_0H21110g1_1</fullName>
    </submittedName>
</protein>
<keyword evidence="2" id="KW-1185">Reference proteome</keyword>
<dbReference type="GO" id="GO:0009306">
    <property type="term" value="P:protein secretion"/>
    <property type="evidence" value="ECO:0007669"/>
    <property type="project" value="TreeGrafter"/>
</dbReference>